<reference evidence="1 2" key="1">
    <citation type="submission" date="2018-06" db="EMBL/GenBank/DDBJ databases">
        <authorList>
            <consortium name="Pathogen Informatics"/>
            <person name="Doyle S."/>
        </authorList>
    </citation>
    <scope>NUCLEOTIDE SEQUENCE [LARGE SCALE GENOMIC DNA]</scope>
    <source>
        <strain evidence="1 2">NCTC10418</strain>
    </source>
</reference>
<dbReference type="Pfam" id="PF00577">
    <property type="entry name" value="Usher"/>
    <property type="match status" value="1"/>
</dbReference>
<protein>
    <submittedName>
        <fullName evidence="1">Usher protein</fullName>
    </submittedName>
</protein>
<proteinExistence type="predicted"/>
<dbReference type="AlphaFoldDB" id="A0A376L2G5"/>
<organism evidence="1 2">
    <name type="scientific">Escherichia coli</name>
    <dbReference type="NCBI Taxonomy" id="562"/>
    <lineage>
        <taxon>Bacteria</taxon>
        <taxon>Pseudomonadati</taxon>
        <taxon>Pseudomonadota</taxon>
        <taxon>Gammaproteobacteria</taxon>
        <taxon>Enterobacterales</taxon>
        <taxon>Enterobacteriaceae</taxon>
        <taxon>Escherichia</taxon>
    </lineage>
</organism>
<evidence type="ECO:0000313" key="1">
    <source>
        <dbReference type="EMBL" id="STE88597.1"/>
    </source>
</evidence>
<dbReference type="PANTHER" id="PTHR30451">
    <property type="entry name" value="OUTER MEMBRANE USHER PROTEIN"/>
    <property type="match status" value="1"/>
</dbReference>
<dbReference type="InterPro" id="IPR000015">
    <property type="entry name" value="Fimb_usher"/>
</dbReference>
<accession>A0A376L2G5</accession>
<dbReference type="GO" id="GO:0009297">
    <property type="term" value="P:pilus assembly"/>
    <property type="evidence" value="ECO:0007669"/>
    <property type="project" value="InterPro"/>
</dbReference>
<name>A0A376L2G5_ECOLX</name>
<dbReference type="PANTHER" id="PTHR30451:SF3">
    <property type="entry name" value="OUTER MEMBRANE USHER PROTEIN HTRE-RELATED"/>
    <property type="match status" value="1"/>
</dbReference>
<dbReference type="EMBL" id="UFZQ01000001">
    <property type="protein sequence ID" value="STE88597.1"/>
    <property type="molecule type" value="Genomic_DNA"/>
</dbReference>
<dbReference type="Proteomes" id="UP000255460">
    <property type="component" value="Unassembled WGS sequence"/>
</dbReference>
<dbReference type="GO" id="GO:0015473">
    <property type="term" value="F:fimbrial usher porin activity"/>
    <property type="evidence" value="ECO:0007669"/>
    <property type="project" value="InterPro"/>
</dbReference>
<gene>
    <name evidence="1" type="ORF">NCTC10418_06305</name>
</gene>
<sequence>MLKITNSVTPITGNTLVILSLPANLMMKIIKKRSVLICLSPFLSTGGDDIAKTRHQINLSNSTSFSKDGYSSNNTGITGIAGEHDQLNYGIYVNQQQQNNDTSLGTNLSWRTPIAIIDGSYSHSKNAWQSGGSISSGLVVWPGGINITNQLSDTFAILDAPGLEGATY</sequence>
<evidence type="ECO:0000313" key="2">
    <source>
        <dbReference type="Proteomes" id="UP000255460"/>
    </source>
</evidence>
<dbReference type="GO" id="GO:0009279">
    <property type="term" value="C:cell outer membrane"/>
    <property type="evidence" value="ECO:0007669"/>
    <property type="project" value="TreeGrafter"/>
</dbReference>